<dbReference type="AlphaFoldDB" id="A0A2G5SF80"/>
<gene>
    <name evidence="1" type="ORF">B9Z55_027672</name>
</gene>
<dbReference type="EMBL" id="PDUG01000012">
    <property type="protein sequence ID" value="PIC13559.1"/>
    <property type="molecule type" value="Genomic_DNA"/>
</dbReference>
<protein>
    <submittedName>
        <fullName evidence="1">Uncharacterized protein</fullName>
    </submittedName>
</protein>
<proteinExistence type="predicted"/>
<evidence type="ECO:0000313" key="1">
    <source>
        <dbReference type="EMBL" id="PIC13559.1"/>
    </source>
</evidence>
<evidence type="ECO:0000313" key="2">
    <source>
        <dbReference type="Proteomes" id="UP000230233"/>
    </source>
</evidence>
<organism evidence="1 2">
    <name type="scientific">Caenorhabditis nigoni</name>
    <dbReference type="NCBI Taxonomy" id="1611254"/>
    <lineage>
        <taxon>Eukaryota</taxon>
        <taxon>Metazoa</taxon>
        <taxon>Ecdysozoa</taxon>
        <taxon>Nematoda</taxon>
        <taxon>Chromadorea</taxon>
        <taxon>Rhabditida</taxon>
        <taxon>Rhabditina</taxon>
        <taxon>Rhabditomorpha</taxon>
        <taxon>Rhabditoidea</taxon>
        <taxon>Rhabditidae</taxon>
        <taxon>Peloderinae</taxon>
        <taxon>Caenorhabditis</taxon>
    </lineage>
</organism>
<comment type="caution">
    <text evidence="1">The sequence shown here is derived from an EMBL/GenBank/DDBJ whole genome shotgun (WGS) entry which is preliminary data.</text>
</comment>
<name>A0A2G5SF80_9PELO</name>
<reference evidence="2" key="1">
    <citation type="submission" date="2017-10" db="EMBL/GenBank/DDBJ databases">
        <title>Rapid genome shrinkage in a self-fertile nematode reveals novel sperm competition proteins.</title>
        <authorList>
            <person name="Yin D."/>
            <person name="Schwarz E.M."/>
            <person name="Thomas C.G."/>
            <person name="Felde R.L."/>
            <person name="Korf I.F."/>
            <person name="Cutter A.D."/>
            <person name="Schartner C.M."/>
            <person name="Ralston E.J."/>
            <person name="Meyer B.J."/>
            <person name="Haag E.S."/>
        </authorList>
    </citation>
    <scope>NUCLEOTIDE SEQUENCE [LARGE SCALE GENOMIC DNA]</scope>
    <source>
        <strain evidence="2">JU1422</strain>
    </source>
</reference>
<accession>A0A2G5SF80</accession>
<sequence>MLIRVVCHRTETAHLKKSDSTITNISPRCEDVTTMTTMEMNLMRRQKMLKLNAGRNALVAHVPNDESSDVPLLKNSFQDVGCAIRRTIGRKILEMYYRDVSCQTCSMSLSMLETKLVLNSA</sequence>
<keyword evidence="2" id="KW-1185">Reference proteome</keyword>
<dbReference type="Proteomes" id="UP000230233">
    <property type="component" value="Unassembled WGS sequence"/>
</dbReference>